<gene>
    <name evidence="4" type="ORF">V0R50_22420</name>
</gene>
<dbReference type="EMBL" id="JAZDQJ010000031">
    <property type="protein sequence ID" value="MEE1935990.1"/>
    <property type="molecule type" value="Genomic_DNA"/>
</dbReference>
<dbReference type="InterPro" id="IPR036291">
    <property type="entry name" value="NAD(P)-bd_dom_sf"/>
</dbReference>
<dbReference type="PROSITE" id="PS00061">
    <property type="entry name" value="ADH_SHORT"/>
    <property type="match status" value="1"/>
</dbReference>
<dbReference type="PANTHER" id="PTHR42760">
    <property type="entry name" value="SHORT-CHAIN DEHYDROGENASES/REDUCTASES FAMILY MEMBER"/>
    <property type="match status" value="1"/>
</dbReference>
<dbReference type="InterPro" id="IPR057326">
    <property type="entry name" value="KR_dom"/>
</dbReference>
<dbReference type="Gene3D" id="3.40.50.720">
    <property type="entry name" value="NAD(P)-binding Rossmann-like Domain"/>
    <property type="match status" value="1"/>
</dbReference>
<accession>A0ABU7HWU1</accession>
<dbReference type="InterPro" id="IPR020904">
    <property type="entry name" value="Sc_DH/Rdtase_CS"/>
</dbReference>
<evidence type="ECO:0000259" key="3">
    <source>
        <dbReference type="SMART" id="SM00822"/>
    </source>
</evidence>
<sequence>MSQSLLDKRVVVTGGFGALGSALGKYLLAQGARVILLDRSEVPADLLATQNLLCLGGVDLTSAESAAGAFEQAAAHWGGIDGLVNVAGGFSWETLEGGSLNTWDRLYQMNVRTAVVSAQSALAYLLRSRAGRIVNIGALASVKAAAGMGAYAASKAGVARLTEALAEELKDRGVTVNAVLPSIIDTPANRADMPDADSSRWVTPQALSGVVAFLLSDEAAAMTGALLPVSGRV</sequence>
<keyword evidence="5" id="KW-1185">Reference proteome</keyword>
<evidence type="ECO:0000313" key="4">
    <source>
        <dbReference type="EMBL" id="MEE1935990.1"/>
    </source>
</evidence>
<comment type="similarity">
    <text evidence="1 2">Belongs to the short-chain dehydrogenases/reductases (SDR) family.</text>
</comment>
<protein>
    <submittedName>
        <fullName evidence="4">SDR family NAD(P)-dependent oxidoreductase</fullName>
    </submittedName>
</protein>
<dbReference type="PANTHER" id="PTHR42760:SF135">
    <property type="entry name" value="BLL7886 PROTEIN"/>
    <property type="match status" value="1"/>
</dbReference>
<comment type="caution">
    <text evidence="4">The sequence shown here is derived from an EMBL/GenBank/DDBJ whole genome shotgun (WGS) entry which is preliminary data.</text>
</comment>
<organism evidence="4 5">
    <name type="scientific">Pseudomonas ulcerans</name>
    <dbReference type="NCBI Taxonomy" id="3115852"/>
    <lineage>
        <taxon>Bacteria</taxon>
        <taxon>Pseudomonadati</taxon>
        <taxon>Pseudomonadota</taxon>
        <taxon>Gammaproteobacteria</taxon>
        <taxon>Pseudomonadales</taxon>
        <taxon>Pseudomonadaceae</taxon>
        <taxon>Pseudomonas</taxon>
    </lineage>
</organism>
<dbReference type="SMART" id="SM00822">
    <property type="entry name" value="PKS_KR"/>
    <property type="match status" value="1"/>
</dbReference>
<feature type="domain" description="Ketoreductase" evidence="3">
    <location>
        <begin position="8"/>
        <end position="187"/>
    </location>
</feature>
<dbReference type="Pfam" id="PF00106">
    <property type="entry name" value="adh_short"/>
    <property type="match status" value="1"/>
</dbReference>
<dbReference type="PRINTS" id="PR00081">
    <property type="entry name" value="GDHRDH"/>
</dbReference>
<dbReference type="InterPro" id="IPR002347">
    <property type="entry name" value="SDR_fam"/>
</dbReference>
<evidence type="ECO:0000256" key="2">
    <source>
        <dbReference type="RuleBase" id="RU000363"/>
    </source>
</evidence>
<reference evidence="4 5" key="1">
    <citation type="submission" date="2024-01" db="EMBL/GenBank/DDBJ databases">
        <title>Unpublished Manusciprt.</title>
        <authorList>
            <person name="Duman M."/>
            <person name="Valdes E.G."/>
            <person name="Ajmi N."/>
            <person name="Altun S."/>
            <person name="Saticioglu I.B."/>
        </authorList>
    </citation>
    <scope>NUCLEOTIDE SEQUENCE [LARGE SCALE GENOMIC DNA]</scope>
    <source>
        <strain evidence="4 5">148P</strain>
    </source>
</reference>
<dbReference type="Proteomes" id="UP001335100">
    <property type="component" value="Unassembled WGS sequence"/>
</dbReference>
<evidence type="ECO:0000256" key="1">
    <source>
        <dbReference type="ARBA" id="ARBA00006484"/>
    </source>
</evidence>
<dbReference type="PRINTS" id="PR00080">
    <property type="entry name" value="SDRFAMILY"/>
</dbReference>
<evidence type="ECO:0000313" key="5">
    <source>
        <dbReference type="Proteomes" id="UP001335100"/>
    </source>
</evidence>
<proteinExistence type="inferred from homology"/>
<dbReference type="RefSeq" id="WP_330076689.1">
    <property type="nucleotide sequence ID" value="NZ_JAZDQJ010000031.1"/>
</dbReference>
<dbReference type="SUPFAM" id="SSF51735">
    <property type="entry name" value="NAD(P)-binding Rossmann-fold domains"/>
    <property type="match status" value="1"/>
</dbReference>
<name>A0ABU7HWU1_9PSED</name>